<name>D1NSZ5_9BIFI</name>
<sequence>MCYKPENLAAEVLPSLIGPKHERDSKTPHDDAALKSYGC</sequence>
<organism evidence="2 3">
    <name type="scientific">Bifidobacterium gallicum DSM 20093 = LMG 11596</name>
    <dbReference type="NCBI Taxonomy" id="561180"/>
    <lineage>
        <taxon>Bacteria</taxon>
        <taxon>Bacillati</taxon>
        <taxon>Actinomycetota</taxon>
        <taxon>Actinomycetes</taxon>
        <taxon>Bifidobacteriales</taxon>
        <taxon>Bifidobacteriaceae</taxon>
        <taxon>Bifidobacterium</taxon>
    </lineage>
</organism>
<reference evidence="2 3" key="1">
    <citation type="submission" date="2009-11" db="EMBL/GenBank/DDBJ databases">
        <authorList>
            <person name="Weinstock G."/>
            <person name="Sodergren E."/>
            <person name="Clifton S."/>
            <person name="Fulton L."/>
            <person name="Fulton B."/>
            <person name="Courtney L."/>
            <person name="Fronick C."/>
            <person name="Harrison M."/>
            <person name="Strong C."/>
            <person name="Farmer C."/>
            <person name="Delahaunty K."/>
            <person name="Markovic C."/>
            <person name="Hall O."/>
            <person name="Minx P."/>
            <person name="Tomlinson C."/>
            <person name="Mitreva M."/>
            <person name="Nelson J."/>
            <person name="Hou S."/>
            <person name="Wollam A."/>
            <person name="Pepin K.H."/>
            <person name="Johnson M."/>
            <person name="Bhonagiri V."/>
            <person name="Nash W.E."/>
            <person name="Warren W."/>
            <person name="Chinwalla A."/>
            <person name="Mardis E.R."/>
            <person name="Wilson R.K."/>
        </authorList>
    </citation>
    <scope>NUCLEOTIDE SEQUENCE [LARGE SCALE GENOMIC DNA]</scope>
    <source>
        <strain evidence="2 3">DSM 20093</strain>
    </source>
</reference>
<proteinExistence type="predicted"/>
<evidence type="ECO:0000313" key="2">
    <source>
        <dbReference type="EMBL" id="EFA23797.1"/>
    </source>
</evidence>
<evidence type="ECO:0000313" key="3">
    <source>
        <dbReference type="Proteomes" id="UP000003656"/>
    </source>
</evidence>
<evidence type="ECO:0000256" key="1">
    <source>
        <dbReference type="SAM" id="MobiDB-lite"/>
    </source>
</evidence>
<dbReference type="EMBL" id="ABXB03000001">
    <property type="protein sequence ID" value="EFA23797.1"/>
    <property type="molecule type" value="Genomic_DNA"/>
</dbReference>
<dbReference type="AlphaFoldDB" id="D1NSZ5"/>
<comment type="caution">
    <text evidence="2">The sequence shown here is derived from an EMBL/GenBank/DDBJ whole genome shotgun (WGS) entry which is preliminary data.</text>
</comment>
<feature type="compositionally biased region" description="Basic and acidic residues" evidence="1">
    <location>
        <begin position="19"/>
        <end position="33"/>
    </location>
</feature>
<feature type="region of interest" description="Disordered" evidence="1">
    <location>
        <begin position="14"/>
        <end position="39"/>
    </location>
</feature>
<dbReference type="STRING" id="561180.BIFGAL_02906"/>
<accession>D1NSZ5</accession>
<gene>
    <name evidence="2" type="ORF">BIFGAL_02906</name>
</gene>
<protein>
    <submittedName>
        <fullName evidence="2">Uncharacterized protein</fullName>
    </submittedName>
</protein>
<dbReference type="Proteomes" id="UP000003656">
    <property type="component" value="Unassembled WGS sequence"/>
</dbReference>